<organism evidence="3 4">
    <name type="scientific">Neoroseomonas alkaliterrae</name>
    <dbReference type="NCBI Taxonomy" id="1452450"/>
    <lineage>
        <taxon>Bacteria</taxon>
        <taxon>Pseudomonadati</taxon>
        <taxon>Pseudomonadota</taxon>
        <taxon>Alphaproteobacteria</taxon>
        <taxon>Acetobacterales</taxon>
        <taxon>Acetobacteraceae</taxon>
        <taxon>Neoroseomonas</taxon>
    </lineage>
</organism>
<sequence length="111" mass="11188">MLLVLLAMPAAALVLPPAALAAGESGGGASAGHETPREGRIAEHERAMMEALAMPARTPAEIAAREAAIAAARAQELAEAPNRPQGGGVVDRVDQSLGLPPADPTLGIGRR</sequence>
<dbReference type="RefSeq" id="WP_184486445.1">
    <property type="nucleotide sequence ID" value="NZ_JAAEDJ010000003.1"/>
</dbReference>
<reference evidence="3 4" key="1">
    <citation type="submission" date="2020-08" db="EMBL/GenBank/DDBJ databases">
        <title>Genomic Encyclopedia of Type Strains, Phase IV (KMG-IV): sequencing the most valuable type-strain genomes for metagenomic binning, comparative biology and taxonomic classification.</title>
        <authorList>
            <person name="Goeker M."/>
        </authorList>
    </citation>
    <scope>NUCLEOTIDE SEQUENCE [LARGE SCALE GENOMIC DNA]</scope>
    <source>
        <strain evidence="3 4">DSM 25895</strain>
    </source>
</reference>
<evidence type="ECO:0008006" key="5">
    <source>
        <dbReference type="Google" id="ProtNLM"/>
    </source>
</evidence>
<protein>
    <recommendedName>
        <fullName evidence="5">DUF4148 domain-containing protein</fullName>
    </recommendedName>
</protein>
<dbReference type="Proteomes" id="UP000562254">
    <property type="component" value="Unassembled WGS sequence"/>
</dbReference>
<keyword evidence="4" id="KW-1185">Reference proteome</keyword>
<evidence type="ECO:0000256" key="2">
    <source>
        <dbReference type="SAM" id="SignalP"/>
    </source>
</evidence>
<comment type="caution">
    <text evidence="3">The sequence shown here is derived from an EMBL/GenBank/DDBJ whole genome shotgun (WGS) entry which is preliminary data.</text>
</comment>
<proteinExistence type="predicted"/>
<feature type="region of interest" description="Disordered" evidence="1">
    <location>
        <begin position="75"/>
        <end position="111"/>
    </location>
</feature>
<name>A0A840XR65_9PROT</name>
<feature type="compositionally biased region" description="Basic and acidic residues" evidence="1">
    <location>
        <begin position="34"/>
        <end position="43"/>
    </location>
</feature>
<accession>A0A840XR65</accession>
<feature type="region of interest" description="Disordered" evidence="1">
    <location>
        <begin position="22"/>
        <end position="43"/>
    </location>
</feature>
<dbReference type="EMBL" id="JACIJE010000009">
    <property type="protein sequence ID" value="MBB5691055.1"/>
    <property type="molecule type" value="Genomic_DNA"/>
</dbReference>
<feature type="signal peptide" evidence="2">
    <location>
        <begin position="1"/>
        <end position="21"/>
    </location>
</feature>
<dbReference type="AlphaFoldDB" id="A0A840XR65"/>
<keyword evidence="2" id="KW-0732">Signal</keyword>
<evidence type="ECO:0000313" key="4">
    <source>
        <dbReference type="Proteomes" id="UP000562254"/>
    </source>
</evidence>
<gene>
    <name evidence="3" type="ORF">FHS88_003198</name>
</gene>
<evidence type="ECO:0000313" key="3">
    <source>
        <dbReference type="EMBL" id="MBB5691055.1"/>
    </source>
</evidence>
<evidence type="ECO:0000256" key="1">
    <source>
        <dbReference type="SAM" id="MobiDB-lite"/>
    </source>
</evidence>
<feature type="chain" id="PRO_5032662559" description="DUF4148 domain-containing protein" evidence="2">
    <location>
        <begin position="22"/>
        <end position="111"/>
    </location>
</feature>